<dbReference type="Proteomes" id="UP000805418">
    <property type="component" value="Chromosome 1"/>
</dbReference>
<evidence type="ECO:0000256" key="1">
    <source>
        <dbReference type="ARBA" id="ARBA00004370"/>
    </source>
</evidence>
<dbReference type="GeneTree" id="ENSGT00390000016486"/>
<reference evidence="8" key="1">
    <citation type="submission" date="2020-03" db="EMBL/GenBank/DDBJ databases">
        <title>Long-read based genome assembly of a Labrador retriever dog.</title>
        <authorList>
            <person name="Eory L."/>
            <person name="Zhang W."/>
            <person name="Schoenebeck J."/>
        </authorList>
    </citation>
    <scope>NUCLEOTIDE SEQUENCE [LARGE SCALE GENOMIC DNA]</scope>
    <source>
        <strain evidence="8">Labrador retriever</strain>
    </source>
</reference>
<comment type="subcellular location">
    <subcellularLocation>
        <location evidence="1">Membrane</location>
    </subcellularLocation>
</comment>
<dbReference type="Ensembl" id="ENSCAFT00845004152.1">
    <property type="protein sequence ID" value="ENSCAFP00845003322.1"/>
    <property type="gene ID" value="ENSCAFG00845002357.1"/>
</dbReference>
<evidence type="ECO:0000256" key="4">
    <source>
        <dbReference type="ARBA" id="ARBA00022989"/>
    </source>
</evidence>
<feature type="transmembrane region" description="Helical" evidence="6">
    <location>
        <begin position="57"/>
        <end position="80"/>
    </location>
</feature>
<keyword evidence="9" id="KW-1185">Reference proteome</keyword>
<evidence type="ECO:0000256" key="5">
    <source>
        <dbReference type="ARBA" id="ARBA00023136"/>
    </source>
</evidence>
<keyword evidence="3 6" id="KW-0812">Transmembrane</keyword>
<keyword evidence="4 6" id="KW-1133">Transmembrane helix</keyword>
<evidence type="ECO:0000313" key="9">
    <source>
        <dbReference type="Proteomes" id="UP000805418"/>
    </source>
</evidence>
<feature type="transmembrane region" description="Helical" evidence="6">
    <location>
        <begin position="100"/>
        <end position="125"/>
    </location>
</feature>
<protein>
    <submittedName>
        <fullName evidence="8">Uncharacterized protein</fullName>
    </submittedName>
</protein>
<feature type="signal peptide" evidence="7">
    <location>
        <begin position="1"/>
        <end position="27"/>
    </location>
</feature>
<dbReference type="AlphaFoldDB" id="A0A8I3MKZ3"/>
<name>A0A8I3MKZ3_CANLF</name>
<evidence type="ECO:0000256" key="2">
    <source>
        <dbReference type="ARBA" id="ARBA00006843"/>
    </source>
</evidence>
<dbReference type="OrthoDB" id="6083617at2759"/>
<dbReference type="InterPro" id="IPR051423">
    <property type="entry name" value="CD225/Dispanin"/>
</dbReference>
<accession>A0A8I3MKZ3</accession>
<reference evidence="8" key="2">
    <citation type="submission" date="2025-08" db="UniProtKB">
        <authorList>
            <consortium name="Ensembl"/>
        </authorList>
    </citation>
    <scope>IDENTIFICATION</scope>
    <source>
        <strain evidence="8">Boxer</strain>
    </source>
</reference>
<proteinExistence type="inferred from homology"/>
<evidence type="ECO:0000313" key="8">
    <source>
        <dbReference type="Ensembl" id="ENSCAFP00845003322.1"/>
    </source>
</evidence>
<dbReference type="Pfam" id="PF04505">
    <property type="entry name" value="CD225"/>
    <property type="match status" value="1"/>
</dbReference>
<keyword evidence="7" id="KW-0732">Signal</keyword>
<dbReference type="InterPro" id="IPR007593">
    <property type="entry name" value="CD225/Dispanin_fam"/>
</dbReference>
<evidence type="ECO:0000256" key="6">
    <source>
        <dbReference type="SAM" id="Phobius"/>
    </source>
</evidence>
<evidence type="ECO:0000256" key="7">
    <source>
        <dbReference type="SAM" id="SignalP"/>
    </source>
</evidence>
<sequence>MSHLAKWILRAKILLAQHLLFRPRSTATKTEPRNLAFMVTPMQPVILMSLNPPEKDYLYLSMISFFFFILLAIPALLFSIKTREANFHGDQRTAQINSRLALGFSISSILVGSIMIISSIIVGVLKHEV</sequence>
<reference evidence="8" key="3">
    <citation type="submission" date="2025-09" db="UniProtKB">
        <authorList>
            <consortium name="Ensembl"/>
        </authorList>
    </citation>
    <scope>IDENTIFICATION</scope>
    <source>
        <strain evidence="8">Boxer</strain>
    </source>
</reference>
<dbReference type="PANTHER" id="PTHR14948:SF40">
    <property type="match status" value="1"/>
</dbReference>
<keyword evidence="5 6" id="KW-0472">Membrane</keyword>
<feature type="chain" id="PRO_5035251432" evidence="7">
    <location>
        <begin position="28"/>
        <end position="129"/>
    </location>
</feature>
<comment type="similarity">
    <text evidence="2">Belongs to the CD225/Dispanin family.</text>
</comment>
<dbReference type="PANTHER" id="PTHR14948">
    <property type="entry name" value="NG5"/>
    <property type="match status" value="1"/>
</dbReference>
<organism evidence="8 9">
    <name type="scientific">Canis lupus familiaris</name>
    <name type="common">Dog</name>
    <name type="synonym">Canis familiaris</name>
    <dbReference type="NCBI Taxonomy" id="9615"/>
    <lineage>
        <taxon>Eukaryota</taxon>
        <taxon>Metazoa</taxon>
        <taxon>Chordata</taxon>
        <taxon>Craniata</taxon>
        <taxon>Vertebrata</taxon>
        <taxon>Euteleostomi</taxon>
        <taxon>Mammalia</taxon>
        <taxon>Eutheria</taxon>
        <taxon>Laurasiatheria</taxon>
        <taxon>Carnivora</taxon>
        <taxon>Caniformia</taxon>
        <taxon>Canidae</taxon>
        <taxon>Canis</taxon>
    </lineage>
</organism>
<evidence type="ECO:0000256" key="3">
    <source>
        <dbReference type="ARBA" id="ARBA00022692"/>
    </source>
</evidence>
<dbReference type="GO" id="GO:0016020">
    <property type="term" value="C:membrane"/>
    <property type="evidence" value="ECO:0007669"/>
    <property type="project" value="UniProtKB-SubCell"/>
</dbReference>